<proteinExistence type="predicted"/>
<gene>
    <name evidence="1" type="ORF">CLUMA_CG004291</name>
</gene>
<sequence length="90" mass="10982">MEVCEKEKKINNVQVHEENIRSFIKSSFIAKFLVNELKLKISWRRINSEQHKMLKTHHQHSTKRYFVFRLLQQHELFLMLSAFQSLIIQQ</sequence>
<dbReference type="EMBL" id="CVRI01000020">
    <property type="protein sequence ID" value="CRK90589.1"/>
    <property type="molecule type" value="Genomic_DNA"/>
</dbReference>
<name>A0A1J1HRE0_9DIPT</name>
<evidence type="ECO:0000313" key="2">
    <source>
        <dbReference type="Proteomes" id="UP000183832"/>
    </source>
</evidence>
<accession>A0A1J1HRE0</accession>
<reference evidence="1 2" key="1">
    <citation type="submission" date="2015-04" db="EMBL/GenBank/DDBJ databases">
        <authorList>
            <person name="Syromyatnikov M.Y."/>
            <person name="Popov V.N."/>
        </authorList>
    </citation>
    <scope>NUCLEOTIDE SEQUENCE [LARGE SCALE GENOMIC DNA]</scope>
</reference>
<dbReference type="AlphaFoldDB" id="A0A1J1HRE0"/>
<dbReference type="Proteomes" id="UP000183832">
    <property type="component" value="Unassembled WGS sequence"/>
</dbReference>
<keyword evidence="2" id="KW-1185">Reference proteome</keyword>
<protein>
    <submittedName>
        <fullName evidence="1">CLUMA_CG004291, isoform A</fullName>
    </submittedName>
</protein>
<organism evidence="1 2">
    <name type="scientific">Clunio marinus</name>
    <dbReference type="NCBI Taxonomy" id="568069"/>
    <lineage>
        <taxon>Eukaryota</taxon>
        <taxon>Metazoa</taxon>
        <taxon>Ecdysozoa</taxon>
        <taxon>Arthropoda</taxon>
        <taxon>Hexapoda</taxon>
        <taxon>Insecta</taxon>
        <taxon>Pterygota</taxon>
        <taxon>Neoptera</taxon>
        <taxon>Endopterygota</taxon>
        <taxon>Diptera</taxon>
        <taxon>Nematocera</taxon>
        <taxon>Chironomoidea</taxon>
        <taxon>Chironomidae</taxon>
        <taxon>Clunio</taxon>
    </lineage>
</organism>
<evidence type="ECO:0000313" key="1">
    <source>
        <dbReference type="EMBL" id="CRK90589.1"/>
    </source>
</evidence>